<dbReference type="HOGENOM" id="CLU_011142_2_2_9"/>
<feature type="domain" description="Flagellin N-terminal" evidence="4">
    <location>
        <begin position="9"/>
        <end position="145"/>
    </location>
</feature>
<dbReference type="InterPro" id="IPR001492">
    <property type="entry name" value="Flagellin"/>
</dbReference>
<sequence>MAQADLSRINSNIGALNALNSLRIIQNDMALRQLRLATGNRITQAADDPAGFRIAVKLNARSRGLSQAVDNIGDARNMLSTAETGLTKIKDLLLTIRDKLVSGANDTLGSEERLAIAQQVREYMHEITRLAHETRWNDIGLLDDSSPAASTTTASTTFYFQTGSDANETTIWSRGFKIVTTPFTENDWNVNWTTAAATLEVKLTTAANTASVQTYKVYDSASGSVSASASFSVADVYAAFGVAQQAGIGSASDSTNVSASVNALIKNVDAAIRGVSDWIAGIGALSARLDTKAQSVSAMQVNVEASYNRIFNADMAYEQLQLTKAQILQQTAVAMLSQANLAPQQILTLFR</sequence>
<dbReference type="RefSeq" id="WP_012544550.1">
    <property type="nucleotide sequence ID" value="NC_011295.1"/>
</dbReference>
<keyword evidence="3" id="KW-0964">Secreted</keyword>
<dbReference type="PANTHER" id="PTHR42792:SF2">
    <property type="entry name" value="FLAGELLIN"/>
    <property type="match status" value="1"/>
</dbReference>
<comment type="subcellular location">
    <subcellularLocation>
        <location evidence="3">Secreted</location>
    </subcellularLocation>
    <subcellularLocation>
        <location evidence="3">Bacterial flagellum</location>
    </subcellularLocation>
</comment>
<dbReference type="InterPro" id="IPR046358">
    <property type="entry name" value="Flagellin_C"/>
</dbReference>
<accession>B5Y7C7</accession>
<keyword evidence="6" id="KW-0966">Cell projection</keyword>
<dbReference type="GO" id="GO:0005576">
    <property type="term" value="C:extracellular region"/>
    <property type="evidence" value="ECO:0007669"/>
    <property type="project" value="UniProtKB-SubCell"/>
</dbReference>
<gene>
    <name evidence="6" type="primary">hag</name>
    <name evidence="6" type="ordered locus">COPRO5265_0307</name>
</gene>
<protein>
    <recommendedName>
        <fullName evidence="3">Flagellin</fullName>
    </recommendedName>
</protein>
<dbReference type="Gene3D" id="1.20.1330.10">
    <property type="entry name" value="f41 fragment of flagellin, N-terminal domain"/>
    <property type="match status" value="1"/>
</dbReference>
<evidence type="ECO:0000256" key="3">
    <source>
        <dbReference type="RuleBase" id="RU362073"/>
    </source>
</evidence>
<keyword evidence="6" id="KW-0282">Flagellum</keyword>
<dbReference type="STRING" id="309798.COPRO5265_0307"/>
<dbReference type="PANTHER" id="PTHR42792">
    <property type="entry name" value="FLAGELLIN"/>
    <property type="match status" value="1"/>
</dbReference>
<reference evidence="7" key="1">
    <citation type="submission" date="2008-08" db="EMBL/GenBank/DDBJ databases">
        <title>The complete genome sequence of Coprothermobacter proteolyticus strain ATCC 5245 / DSM 5265 / BT.</title>
        <authorList>
            <person name="Dodson R.J."/>
            <person name="Durkin A.S."/>
            <person name="Wu M."/>
            <person name="Eisen J."/>
            <person name="Sutton G."/>
        </authorList>
    </citation>
    <scope>NUCLEOTIDE SEQUENCE [LARGE SCALE GENOMIC DNA]</scope>
    <source>
        <strain evidence="7">ATCC 35245 / DSM 5265 / OCM 4 / BT</strain>
    </source>
</reference>
<dbReference type="Pfam" id="PF00669">
    <property type="entry name" value="Flagellin_N"/>
    <property type="match status" value="1"/>
</dbReference>
<evidence type="ECO:0000256" key="1">
    <source>
        <dbReference type="ARBA" id="ARBA00005709"/>
    </source>
</evidence>
<dbReference type="eggNOG" id="COG1344">
    <property type="taxonomic scope" value="Bacteria"/>
</dbReference>
<feature type="domain" description="Flagellin C-terminal" evidence="5">
    <location>
        <begin position="265"/>
        <end position="350"/>
    </location>
</feature>
<proteinExistence type="inferred from homology"/>
<evidence type="ECO:0000256" key="2">
    <source>
        <dbReference type="ARBA" id="ARBA00023143"/>
    </source>
</evidence>
<keyword evidence="2 3" id="KW-0975">Bacterial flagellum</keyword>
<name>B5Y7C7_COPPD</name>
<dbReference type="Proteomes" id="UP000001732">
    <property type="component" value="Chromosome"/>
</dbReference>
<dbReference type="GO" id="GO:0009288">
    <property type="term" value="C:bacterial-type flagellum"/>
    <property type="evidence" value="ECO:0007669"/>
    <property type="project" value="UniProtKB-SubCell"/>
</dbReference>
<evidence type="ECO:0000259" key="4">
    <source>
        <dbReference type="Pfam" id="PF00669"/>
    </source>
</evidence>
<evidence type="ECO:0000259" key="5">
    <source>
        <dbReference type="Pfam" id="PF00700"/>
    </source>
</evidence>
<dbReference type="KEGG" id="cpo:COPRO5265_0307"/>
<organism evidence="6 7">
    <name type="scientific">Coprothermobacter proteolyticus (strain ATCC 35245 / DSM 5265 / OCM 4 / BT)</name>
    <dbReference type="NCBI Taxonomy" id="309798"/>
    <lineage>
        <taxon>Bacteria</taxon>
        <taxon>Pseudomonadati</taxon>
        <taxon>Coprothermobacterota</taxon>
        <taxon>Coprothermobacteria</taxon>
        <taxon>Coprothermobacterales</taxon>
        <taxon>Coprothermobacteraceae</taxon>
        <taxon>Coprothermobacter</taxon>
    </lineage>
</organism>
<dbReference type="SUPFAM" id="SSF64518">
    <property type="entry name" value="Phase 1 flagellin"/>
    <property type="match status" value="1"/>
</dbReference>
<keyword evidence="7" id="KW-1185">Reference proteome</keyword>
<dbReference type="AlphaFoldDB" id="B5Y7C7"/>
<evidence type="ECO:0000313" key="7">
    <source>
        <dbReference type="Proteomes" id="UP000001732"/>
    </source>
</evidence>
<dbReference type="EMBL" id="CP001145">
    <property type="protein sequence ID" value="ACI17899.1"/>
    <property type="molecule type" value="Genomic_DNA"/>
</dbReference>
<dbReference type="InterPro" id="IPR001029">
    <property type="entry name" value="Flagellin_N"/>
</dbReference>
<comment type="function">
    <text evidence="3">Flagellin is the subunit protein which polymerizes to form the filaments of bacterial flagella.</text>
</comment>
<dbReference type="Pfam" id="PF00700">
    <property type="entry name" value="Flagellin_C"/>
    <property type="match status" value="1"/>
</dbReference>
<evidence type="ECO:0000313" key="6">
    <source>
        <dbReference type="EMBL" id="ACI17899.1"/>
    </source>
</evidence>
<dbReference type="PRINTS" id="PR00207">
    <property type="entry name" value="FLAGELLIN"/>
</dbReference>
<comment type="similarity">
    <text evidence="1 3">Belongs to the bacterial flagellin family.</text>
</comment>
<dbReference type="GO" id="GO:0005198">
    <property type="term" value="F:structural molecule activity"/>
    <property type="evidence" value="ECO:0007669"/>
    <property type="project" value="UniProtKB-UniRule"/>
</dbReference>
<dbReference type="OrthoDB" id="9777798at2"/>
<keyword evidence="6" id="KW-0969">Cilium</keyword>
<reference evidence="6 7" key="2">
    <citation type="journal article" date="2014" name="Genome Announc.">
        <title>Complete Genome Sequence of Coprothermobacter proteolyticus DSM 5265.</title>
        <authorList>
            <person name="Alexiev A."/>
            <person name="Coil D.A."/>
            <person name="Badger J.H."/>
            <person name="Enticknap J."/>
            <person name="Ward N."/>
            <person name="Robb F.T."/>
            <person name="Eisen J.A."/>
        </authorList>
    </citation>
    <scope>NUCLEOTIDE SEQUENCE [LARGE SCALE GENOMIC DNA]</scope>
    <source>
        <strain evidence="7">ATCC 35245 / DSM 5265 / OCM 4 / BT</strain>
    </source>
</reference>